<proteinExistence type="inferred from homology"/>
<dbReference type="Gene3D" id="1.10.150.240">
    <property type="entry name" value="Putative phosphatase, domain 2"/>
    <property type="match status" value="1"/>
</dbReference>
<protein>
    <recommendedName>
        <fullName evidence="3">(S)-2-haloacid dehalogenase</fullName>
        <ecNumber evidence="3">3.8.1.2</ecNumber>
    </recommendedName>
    <alternativeName>
        <fullName evidence="3">2-haloalkanoic acid dehalogenase</fullName>
    </alternativeName>
    <alternativeName>
        <fullName evidence="3">Halocarboxylic acid halidohydrolase</fullName>
    </alternativeName>
    <alternativeName>
        <fullName evidence="3">L-2-haloacid dehalogenase</fullName>
    </alternativeName>
</protein>
<name>A0A248JMU0_9PROT</name>
<dbReference type="Gene3D" id="3.40.50.1000">
    <property type="entry name" value="HAD superfamily/HAD-like"/>
    <property type="match status" value="1"/>
</dbReference>
<reference evidence="4 5" key="1">
    <citation type="submission" date="2017-06" db="EMBL/GenBank/DDBJ databases">
        <title>Complete genome sequence of Nitrospirillum amazonense strain CBAmC, an endophytic nitrogen-fixing and plant growth-promoting bacterium, isolated from sugarcane.</title>
        <authorList>
            <person name="Schwab S."/>
            <person name="dos Santos Teixeira K.R."/>
            <person name="Simoes Araujo J.L."/>
            <person name="Soares Vidal M."/>
            <person name="Borges de Freitas H.R."/>
            <person name="Rivello Crivelaro A.L."/>
            <person name="Bueno de Camargo Nunes A."/>
            <person name="dos Santos C.M."/>
            <person name="Palmeira da Silva Rosa D."/>
            <person name="da Silva Padilha D."/>
            <person name="da Silva E."/>
            <person name="Araujo Terra L."/>
            <person name="Soares Mendes V."/>
            <person name="Farinelli L."/>
            <person name="Magalhaes Cruz L."/>
            <person name="Baldani J.I."/>
        </authorList>
    </citation>
    <scope>NUCLEOTIDE SEQUENCE [LARGE SCALE GENOMIC DNA]</scope>
    <source>
        <strain evidence="4 5">CBAmC</strain>
    </source>
</reference>
<dbReference type="Proteomes" id="UP000197153">
    <property type="component" value="Chromosome 1"/>
</dbReference>
<evidence type="ECO:0000313" key="4">
    <source>
        <dbReference type="EMBL" id="ASG19780.1"/>
    </source>
</evidence>
<dbReference type="GO" id="GO:0018784">
    <property type="term" value="F:(S)-2-haloacid dehalogenase activity"/>
    <property type="evidence" value="ECO:0007669"/>
    <property type="project" value="UniProtKB-UniRule"/>
</dbReference>
<dbReference type="InterPro" id="IPR006328">
    <property type="entry name" value="2-HAD"/>
</dbReference>
<dbReference type="NCBIfam" id="TIGR01428">
    <property type="entry name" value="HAD_type_II"/>
    <property type="match status" value="1"/>
</dbReference>
<evidence type="ECO:0000256" key="2">
    <source>
        <dbReference type="ARBA" id="ARBA00022801"/>
    </source>
</evidence>
<evidence type="ECO:0000256" key="1">
    <source>
        <dbReference type="ARBA" id="ARBA00008106"/>
    </source>
</evidence>
<dbReference type="Pfam" id="PF00702">
    <property type="entry name" value="Hydrolase"/>
    <property type="match status" value="1"/>
</dbReference>
<gene>
    <name evidence="4" type="ORF">Y958_02255</name>
</gene>
<organism evidence="4 5">
    <name type="scientific">Nitrospirillum viridazoti CBAmc</name>
    <dbReference type="NCBI Taxonomy" id="1441467"/>
    <lineage>
        <taxon>Bacteria</taxon>
        <taxon>Pseudomonadati</taxon>
        <taxon>Pseudomonadota</taxon>
        <taxon>Alphaproteobacteria</taxon>
        <taxon>Rhodospirillales</taxon>
        <taxon>Azospirillaceae</taxon>
        <taxon>Nitrospirillum</taxon>
        <taxon>Nitrospirillum viridazoti</taxon>
    </lineage>
</organism>
<dbReference type="InterPro" id="IPR051540">
    <property type="entry name" value="S-2-haloacid_dehalogenase"/>
</dbReference>
<dbReference type="InterPro" id="IPR023214">
    <property type="entry name" value="HAD_sf"/>
</dbReference>
<dbReference type="SFLD" id="SFLDS00003">
    <property type="entry name" value="Haloacid_Dehalogenase"/>
    <property type="match status" value="1"/>
</dbReference>
<dbReference type="PANTHER" id="PTHR43316">
    <property type="entry name" value="HYDROLASE, HALOACID DELAHOGENASE-RELATED"/>
    <property type="match status" value="1"/>
</dbReference>
<dbReference type="NCBIfam" id="TIGR01493">
    <property type="entry name" value="HAD-SF-IA-v2"/>
    <property type="match status" value="1"/>
</dbReference>
<dbReference type="PRINTS" id="PR00413">
    <property type="entry name" value="HADHALOGNASE"/>
</dbReference>
<comment type="function">
    <text evidence="3">Catalyzes the hydrolytic dehalogenation of small (S)-2-haloalkanoic acids to yield the corresponding (R)-2-hydroxyalkanoic acids.</text>
</comment>
<dbReference type="InterPro" id="IPR036412">
    <property type="entry name" value="HAD-like_sf"/>
</dbReference>
<keyword evidence="2 3" id="KW-0378">Hydrolase</keyword>
<dbReference type="InterPro" id="IPR023198">
    <property type="entry name" value="PGP-like_dom2"/>
</dbReference>
<evidence type="ECO:0000313" key="5">
    <source>
        <dbReference type="Proteomes" id="UP000197153"/>
    </source>
</evidence>
<dbReference type="AlphaFoldDB" id="A0A248JMU0"/>
<dbReference type="EMBL" id="CP022110">
    <property type="protein sequence ID" value="ASG19780.1"/>
    <property type="molecule type" value="Genomic_DNA"/>
</dbReference>
<sequence>MAVTLAFDVYGTLIDTHGLVAMLRGMVGDRAADFSRTWRERQLEYAFRRALMQNYVPFSACTAQALDHTCALYKTPLSPDQRTALLDAYRTLPAFADVADGLARLRAADFRLYAFSNGAADAVRTLLDAAGISGLFQGVVSTDDLCSFKPSPAVYSHFLRAAGATHAETWLVSSNPFDVIGALSAGWRAAWVRRSPEALFDPWGIPPTVTVPDLRDLAAAIAA</sequence>
<dbReference type="SUPFAM" id="SSF56784">
    <property type="entry name" value="HAD-like"/>
    <property type="match status" value="1"/>
</dbReference>
<keyword evidence="5" id="KW-1185">Reference proteome</keyword>
<accession>A0A248JMU0</accession>
<dbReference type="InterPro" id="IPR006439">
    <property type="entry name" value="HAD-SF_hydro_IA"/>
</dbReference>
<dbReference type="CDD" id="cd02588">
    <property type="entry name" value="HAD_L2-DEX"/>
    <property type="match status" value="1"/>
</dbReference>
<dbReference type="KEGG" id="nao:Y958_02255"/>
<dbReference type="EC" id="3.8.1.2" evidence="3"/>
<dbReference type="RefSeq" id="WP_088870742.1">
    <property type="nucleotide sequence ID" value="NZ_CP022110.1"/>
</dbReference>
<evidence type="ECO:0000256" key="3">
    <source>
        <dbReference type="RuleBase" id="RU368077"/>
    </source>
</evidence>
<dbReference type="PANTHER" id="PTHR43316:SF3">
    <property type="entry name" value="HALOACID DEHALOGENASE, TYPE II (AFU_ORTHOLOGUE AFUA_2G07750)-RELATED"/>
    <property type="match status" value="1"/>
</dbReference>
<comment type="catalytic activity">
    <reaction evidence="3">
        <text>an (S)-2-haloacid + H2O = a (2R)-2-hydroxycarboxylate + a halide anion + H(+)</text>
        <dbReference type="Rhea" id="RHEA:11192"/>
        <dbReference type="ChEBI" id="CHEBI:15377"/>
        <dbReference type="ChEBI" id="CHEBI:15378"/>
        <dbReference type="ChEBI" id="CHEBI:16042"/>
        <dbReference type="ChEBI" id="CHEBI:58314"/>
        <dbReference type="ChEBI" id="CHEBI:137405"/>
        <dbReference type="EC" id="3.8.1.2"/>
    </reaction>
</comment>
<dbReference type="SFLD" id="SFLDG01129">
    <property type="entry name" value="C1.5:_HAD__Beta-PGM__Phosphata"/>
    <property type="match status" value="1"/>
</dbReference>
<comment type="similarity">
    <text evidence="1 3">Belongs to the HAD-like hydrolase superfamily. S-2-haloalkanoic acid dehalogenase family.</text>
</comment>